<dbReference type="Pfam" id="PF01479">
    <property type="entry name" value="S4"/>
    <property type="match status" value="1"/>
</dbReference>
<dbReference type="GO" id="GO:0000455">
    <property type="term" value="P:enzyme-directed rRNA pseudouridine synthesis"/>
    <property type="evidence" value="ECO:0007669"/>
    <property type="project" value="TreeGrafter"/>
</dbReference>
<proteinExistence type="inferred from homology"/>
<dbReference type="Proteomes" id="UP000034076">
    <property type="component" value="Unassembled WGS sequence"/>
</dbReference>
<evidence type="ECO:0000256" key="5">
    <source>
        <dbReference type="PIRSR" id="PIRSR606225-1"/>
    </source>
</evidence>
<dbReference type="EC" id="5.4.99.-" evidence="7"/>
<evidence type="ECO:0000259" key="8">
    <source>
        <dbReference type="SMART" id="SM00363"/>
    </source>
</evidence>
<dbReference type="InterPro" id="IPR036986">
    <property type="entry name" value="S4_RNA-bd_sf"/>
</dbReference>
<dbReference type="GO" id="GO:0003723">
    <property type="term" value="F:RNA binding"/>
    <property type="evidence" value="ECO:0007669"/>
    <property type="project" value="UniProtKB-KW"/>
</dbReference>
<dbReference type="SUPFAM" id="SSF55120">
    <property type="entry name" value="Pseudouridine synthase"/>
    <property type="match status" value="1"/>
</dbReference>
<comment type="caution">
    <text evidence="9">The sequence shown here is derived from an EMBL/GenBank/DDBJ whole genome shotgun (WGS) entry which is preliminary data.</text>
</comment>
<dbReference type="PANTHER" id="PTHR21600">
    <property type="entry name" value="MITOCHONDRIAL RNA PSEUDOURIDINE SYNTHASE"/>
    <property type="match status" value="1"/>
</dbReference>
<evidence type="ECO:0000256" key="2">
    <source>
        <dbReference type="ARBA" id="ARBA00010876"/>
    </source>
</evidence>
<dbReference type="OrthoDB" id="9773999at2"/>
<dbReference type="GO" id="GO:0120159">
    <property type="term" value="F:rRNA pseudouridine synthase activity"/>
    <property type="evidence" value="ECO:0007669"/>
    <property type="project" value="UniProtKB-ARBA"/>
</dbReference>
<name>A0A0M2NKD5_9FIRM</name>
<gene>
    <name evidence="9" type="ORF">CHK_1219</name>
</gene>
<feature type="domain" description="RNA-binding S4" evidence="8">
    <location>
        <begin position="14"/>
        <end position="78"/>
    </location>
</feature>
<organism evidence="9 10">
    <name type="scientific">Christensenella hongkongensis</name>
    <dbReference type="NCBI Taxonomy" id="270498"/>
    <lineage>
        <taxon>Bacteria</taxon>
        <taxon>Bacillati</taxon>
        <taxon>Bacillota</taxon>
        <taxon>Clostridia</taxon>
        <taxon>Christensenellales</taxon>
        <taxon>Christensenellaceae</taxon>
        <taxon>Christensenella</taxon>
    </lineage>
</organism>
<dbReference type="InterPro" id="IPR006224">
    <property type="entry name" value="PsdUridine_synth_RluA-like_CS"/>
</dbReference>
<dbReference type="InterPro" id="IPR020103">
    <property type="entry name" value="PsdUridine_synth_cat_dom_sf"/>
</dbReference>
<dbReference type="CDD" id="cd00165">
    <property type="entry name" value="S4"/>
    <property type="match status" value="1"/>
</dbReference>
<dbReference type="PROSITE" id="PS01129">
    <property type="entry name" value="PSI_RLU"/>
    <property type="match status" value="1"/>
</dbReference>
<keyword evidence="4 7" id="KW-0413">Isomerase</keyword>
<keyword evidence="9" id="KW-0456">Lyase</keyword>
<dbReference type="Gene3D" id="3.10.290.10">
    <property type="entry name" value="RNA-binding S4 domain"/>
    <property type="match status" value="1"/>
</dbReference>
<evidence type="ECO:0000256" key="3">
    <source>
        <dbReference type="ARBA" id="ARBA00022884"/>
    </source>
</evidence>
<dbReference type="PANTHER" id="PTHR21600:SF44">
    <property type="entry name" value="RIBOSOMAL LARGE SUBUNIT PSEUDOURIDINE SYNTHASE D"/>
    <property type="match status" value="1"/>
</dbReference>
<evidence type="ECO:0000256" key="6">
    <source>
        <dbReference type="PROSITE-ProRule" id="PRU00182"/>
    </source>
</evidence>
<dbReference type="Gene3D" id="3.30.2350.10">
    <property type="entry name" value="Pseudouridine synthase"/>
    <property type="match status" value="1"/>
</dbReference>
<dbReference type="RefSeq" id="WP_046443105.1">
    <property type="nucleotide sequence ID" value="NZ_CAUERS010000094.1"/>
</dbReference>
<dbReference type="STRING" id="270498.CHK_1219"/>
<evidence type="ECO:0000256" key="4">
    <source>
        <dbReference type="ARBA" id="ARBA00023235"/>
    </source>
</evidence>
<dbReference type="FunFam" id="3.30.2350.10:FF:000006">
    <property type="entry name" value="Pseudouridine synthase"/>
    <property type="match status" value="1"/>
</dbReference>
<dbReference type="PATRIC" id="fig|270498.16.peg.177"/>
<dbReference type="AlphaFoldDB" id="A0A0M2NKD5"/>
<dbReference type="SUPFAM" id="SSF55174">
    <property type="entry name" value="Alpha-L RNA-binding motif"/>
    <property type="match status" value="1"/>
</dbReference>
<dbReference type="SMART" id="SM00363">
    <property type="entry name" value="S4"/>
    <property type="match status" value="1"/>
</dbReference>
<dbReference type="PROSITE" id="PS50889">
    <property type="entry name" value="S4"/>
    <property type="match status" value="1"/>
</dbReference>
<feature type="active site" evidence="5">
    <location>
        <position position="137"/>
    </location>
</feature>
<dbReference type="InterPro" id="IPR002942">
    <property type="entry name" value="S4_RNA-bd"/>
</dbReference>
<reference evidence="9 10" key="1">
    <citation type="submission" date="2015-04" db="EMBL/GenBank/DDBJ databases">
        <title>Draft genome sequence of bacteremic isolate Catabacter hongkongensis type strain HKU16T.</title>
        <authorList>
            <person name="Lau S.K."/>
            <person name="Teng J.L."/>
            <person name="Huang Y."/>
            <person name="Curreem S.O."/>
            <person name="Tsui S.K."/>
            <person name="Woo P.C."/>
        </authorList>
    </citation>
    <scope>NUCLEOTIDE SEQUENCE [LARGE SCALE GENOMIC DNA]</scope>
    <source>
        <strain evidence="9 10">HKU16</strain>
    </source>
</reference>
<dbReference type="EMBL" id="LAYJ01000078">
    <property type="protein sequence ID" value="KKI51431.1"/>
    <property type="molecule type" value="Genomic_DNA"/>
</dbReference>
<protein>
    <recommendedName>
        <fullName evidence="7">Pseudouridine synthase</fullName>
        <ecNumber evidence="7">5.4.99.-</ecNumber>
    </recommendedName>
</protein>
<dbReference type="GO" id="GO:0016829">
    <property type="term" value="F:lyase activity"/>
    <property type="evidence" value="ECO:0007669"/>
    <property type="project" value="UniProtKB-KW"/>
</dbReference>
<dbReference type="InterPro" id="IPR006145">
    <property type="entry name" value="PsdUridine_synth_RsuA/RluA"/>
</dbReference>
<evidence type="ECO:0000313" key="10">
    <source>
        <dbReference type="Proteomes" id="UP000034076"/>
    </source>
</evidence>
<dbReference type="NCBIfam" id="TIGR00005">
    <property type="entry name" value="rluA_subfam"/>
    <property type="match status" value="1"/>
</dbReference>
<evidence type="ECO:0000313" key="9">
    <source>
        <dbReference type="EMBL" id="KKI51431.1"/>
    </source>
</evidence>
<dbReference type="InterPro" id="IPR050188">
    <property type="entry name" value="RluA_PseudoU_synthase"/>
</dbReference>
<comment type="function">
    <text evidence="7">Responsible for synthesis of pseudouridine from uracil.</text>
</comment>
<sequence length="305" mass="34144">MPTLRNKAEANGSKRLDAYLAEEYPQYSRSFLKNLTLQGNILLNGKPAKAGAKVKAGDEIVLEIPEAEEVSVRPEDIPINIIYQDEDIAVVNKAQGMVTHPAPGNYEGTLVNALIYHLKDLSGINGELRPGIVHRLDKDTSGLLVIAKNDAAHKSLSAQIAEKSAKRIYLALVYGNIKSDTGTIKTQIGRDPRDRKKMAVVRDGREAVTNYRVLCRYDGYTLVECALQTGRTHQIRVHLKHMGFPVVGDRVYTKQTDKFRLNGQLLHAYKLELTHPRTGERMKFCAPLPDYFKKVLRSLQNKNEA</sequence>
<comment type="catalytic activity">
    <reaction evidence="1 7">
        <text>a uridine in RNA = a pseudouridine in RNA</text>
        <dbReference type="Rhea" id="RHEA:48348"/>
        <dbReference type="Rhea" id="RHEA-COMP:12068"/>
        <dbReference type="Rhea" id="RHEA-COMP:12069"/>
        <dbReference type="ChEBI" id="CHEBI:65314"/>
        <dbReference type="ChEBI" id="CHEBI:65315"/>
    </reaction>
</comment>
<dbReference type="Pfam" id="PF00849">
    <property type="entry name" value="PseudoU_synth_2"/>
    <property type="match status" value="1"/>
</dbReference>
<dbReference type="CDD" id="cd02869">
    <property type="entry name" value="PseudoU_synth_RluA_like"/>
    <property type="match status" value="1"/>
</dbReference>
<keyword evidence="3 6" id="KW-0694">RNA-binding</keyword>
<comment type="similarity">
    <text evidence="2 7">Belongs to the pseudouridine synthase RluA family.</text>
</comment>
<evidence type="ECO:0000256" key="1">
    <source>
        <dbReference type="ARBA" id="ARBA00000073"/>
    </source>
</evidence>
<keyword evidence="10" id="KW-1185">Reference proteome</keyword>
<accession>A0A0M2NKD5</accession>
<evidence type="ECO:0000256" key="7">
    <source>
        <dbReference type="RuleBase" id="RU362028"/>
    </source>
</evidence>
<dbReference type="InterPro" id="IPR006225">
    <property type="entry name" value="PsdUridine_synth_RluC/D"/>
</dbReference>